<dbReference type="EMBL" id="MFKF01000355">
    <property type="protein sequence ID" value="OGG45938.1"/>
    <property type="molecule type" value="Genomic_DNA"/>
</dbReference>
<sequence>MSEHCYFISAGELRAIVGDDTDHGAGRDEHSGVWFLTSVKEKHTAVSQGNGVLLFGHHRGTRPSIRRADDATVELFKEATERNNFV</sequence>
<dbReference type="AlphaFoldDB" id="A0A1F6C9V0"/>
<evidence type="ECO:0000313" key="1">
    <source>
        <dbReference type="EMBL" id="OGG45938.1"/>
    </source>
</evidence>
<proteinExistence type="predicted"/>
<organism evidence="1 2">
    <name type="scientific">Handelsmanbacteria sp. (strain RIFCSPLOWO2_12_FULL_64_10)</name>
    <dbReference type="NCBI Taxonomy" id="1817868"/>
    <lineage>
        <taxon>Bacteria</taxon>
        <taxon>Candidatus Handelsmaniibacteriota</taxon>
    </lineage>
</organism>
<evidence type="ECO:0000313" key="2">
    <source>
        <dbReference type="Proteomes" id="UP000178606"/>
    </source>
</evidence>
<dbReference type="Proteomes" id="UP000178606">
    <property type="component" value="Unassembled WGS sequence"/>
</dbReference>
<reference evidence="1 2" key="1">
    <citation type="journal article" date="2016" name="Nat. Commun.">
        <title>Thousands of microbial genomes shed light on interconnected biogeochemical processes in an aquifer system.</title>
        <authorList>
            <person name="Anantharaman K."/>
            <person name="Brown C.T."/>
            <person name="Hug L.A."/>
            <person name="Sharon I."/>
            <person name="Castelle C.J."/>
            <person name="Probst A.J."/>
            <person name="Thomas B.C."/>
            <person name="Singh A."/>
            <person name="Wilkins M.J."/>
            <person name="Karaoz U."/>
            <person name="Brodie E.L."/>
            <person name="Williams K.H."/>
            <person name="Hubbard S.S."/>
            <person name="Banfield J.F."/>
        </authorList>
    </citation>
    <scope>NUCLEOTIDE SEQUENCE [LARGE SCALE GENOMIC DNA]</scope>
    <source>
        <strain evidence="2">RIFCSPLOWO2_12_FULL_64_10</strain>
    </source>
</reference>
<gene>
    <name evidence="1" type="ORF">A3F84_20585</name>
</gene>
<protein>
    <submittedName>
        <fullName evidence="1">Uncharacterized protein</fullName>
    </submittedName>
</protein>
<accession>A0A1F6C9V0</accession>
<comment type="caution">
    <text evidence="1">The sequence shown here is derived from an EMBL/GenBank/DDBJ whole genome shotgun (WGS) entry which is preliminary data.</text>
</comment>
<name>A0A1F6C9V0_HANXR</name>